<name>A0A5A7UUI4_CUCMM</name>
<gene>
    <name evidence="4" type="ORF">E5676_scaffold1607G00720</name>
    <name evidence="3" type="ORF">E6C27_scaffold98G00310</name>
</gene>
<evidence type="ECO:0000313" key="6">
    <source>
        <dbReference type="Proteomes" id="UP000321947"/>
    </source>
</evidence>
<evidence type="ECO:0000313" key="5">
    <source>
        <dbReference type="Proteomes" id="UP000321393"/>
    </source>
</evidence>
<keyword evidence="1" id="KW-0175">Coiled coil</keyword>
<reference evidence="5 6" key="1">
    <citation type="submission" date="2019-08" db="EMBL/GenBank/DDBJ databases">
        <title>Draft genome sequences of two oriental melons (Cucumis melo L. var makuwa).</title>
        <authorList>
            <person name="Kwon S.-Y."/>
        </authorList>
    </citation>
    <scope>NUCLEOTIDE SEQUENCE [LARGE SCALE GENOMIC DNA]</scope>
    <source>
        <strain evidence="6">cv. Chang Bougi</strain>
        <strain evidence="5">cv. SW 3</strain>
        <tissue evidence="3">Leaf</tissue>
    </source>
</reference>
<evidence type="ECO:0000313" key="3">
    <source>
        <dbReference type="EMBL" id="KAA0058868.1"/>
    </source>
</evidence>
<sequence>MSLTTSSTMWMDTCHMQATTMNYSDEPCIMSLSYPRNNFLKMDVMFLKFTEDLDNLTGESSSASDNSAGSSSQPPATPSPRRRAQSRLLELERYVAASGHILMTIAPSAEKPISPYVVRFSQAIGVCVRNTFSICCLKWADVDRVYIEVVKADLQWFFVLDFNDQAMNRFVEHQMLSTFKEFWGDYHRHFKMYATPRRLVPTHQTYWWDVMRIDTSSVTITRASQPTVKGSQPLSEDEICDQVLSRRQGYSKGLGWRPKPKARKTTSASSSSTSCSQSTERKIHLQAKLDETLERIERIEEQTRNHQALASEVEQMRKLIQDMTRAHQGPPHDP</sequence>
<feature type="region of interest" description="Disordered" evidence="2">
    <location>
        <begin position="251"/>
        <end position="282"/>
    </location>
</feature>
<proteinExistence type="predicted"/>
<dbReference type="EMBL" id="SSTD01004395">
    <property type="protein sequence ID" value="TYK23753.1"/>
    <property type="molecule type" value="Genomic_DNA"/>
</dbReference>
<evidence type="ECO:0000256" key="1">
    <source>
        <dbReference type="SAM" id="Coils"/>
    </source>
</evidence>
<feature type="compositionally biased region" description="Low complexity" evidence="2">
    <location>
        <begin position="60"/>
        <end position="72"/>
    </location>
</feature>
<evidence type="ECO:0000256" key="2">
    <source>
        <dbReference type="SAM" id="MobiDB-lite"/>
    </source>
</evidence>
<organism evidence="3 5">
    <name type="scientific">Cucumis melo var. makuwa</name>
    <name type="common">Oriental melon</name>
    <dbReference type="NCBI Taxonomy" id="1194695"/>
    <lineage>
        <taxon>Eukaryota</taxon>
        <taxon>Viridiplantae</taxon>
        <taxon>Streptophyta</taxon>
        <taxon>Embryophyta</taxon>
        <taxon>Tracheophyta</taxon>
        <taxon>Spermatophyta</taxon>
        <taxon>Magnoliopsida</taxon>
        <taxon>eudicotyledons</taxon>
        <taxon>Gunneridae</taxon>
        <taxon>Pentapetalae</taxon>
        <taxon>rosids</taxon>
        <taxon>fabids</taxon>
        <taxon>Cucurbitales</taxon>
        <taxon>Cucurbitaceae</taxon>
        <taxon>Benincaseae</taxon>
        <taxon>Cucumis</taxon>
    </lineage>
</organism>
<feature type="coiled-coil region" evidence="1">
    <location>
        <begin position="282"/>
        <end position="326"/>
    </location>
</feature>
<dbReference type="Proteomes" id="UP000321947">
    <property type="component" value="Unassembled WGS sequence"/>
</dbReference>
<comment type="caution">
    <text evidence="3">The sequence shown here is derived from an EMBL/GenBank/DDBJ whole genome shotgun (WGS) entry which is preliminary data.</text>
</comment>
<dbReference type="EMBL" id="SSTE01006658">
    <property type="protein sequence ID" value="KAA0058868.1"/>
    <property type="molecule type" value="Genomic_DNA"/>
</dbReference>
<accession>A0A5A7UUI4</accession>
<dbReference type="AlphaFoldDB" id="A0A5A7UUI4"/>
<dbReference type="OrthoDB" id="1921870at2759"/>
<evidence type="ECO:0000313" key="4">
    <source>
        <dbReference type="EMBL" id="TYK23753.1"/>
    </source>
</evidence>
<feature type="compositionally biased region" description="Low complexity" evidence="2">
    <location>
        <begin position="265"/>
        <end position="278"/>
    </location>
</feature>
<protein>
    <submittedName>
        <fullName evidence="3">CACTA en-spm transposon protein</fullName>
    </submittedName>
</protein>
<feature type="region of interest" description="Disordered" evidence="2">
    <location>
        <begin position="58"/>
        <end position="83"/>
    </location>
</feature>
<dbReference type="Proteomes" id="UP000321393">
    <property type="component" value="Unassembled WGS sequence"/>
</dbReference>